<organism evidence="1 2">
    <name type="scientific">Pseudomonas spirodelae</name>
    <dbReference type="NCBI Taxonomy" id="3101751"/>
    <lineage>
        <taxon>Bacteria</taxon>
        <taxon>Pseudomonadati</taxon>
        <taxon>Pseudomonadota</taxon>
        <taxon>Gammaproteobacteria</taxon>
        <taxon>Pseudomonadales</taxon>
        <taxon>Pseudomonadaceae</taxon>
        <taxon>Pseudomonas</taxon>
    </lineage>
</organism>
<comment type="caution">
    <text evidence="1">The sequence shown here is derived from an EMBL/GenBank/DDBJ whole genome shotgun (WGS) entry which is preliminary data.</text>
</comment>
<reference evidence="1 2" key="1">
    <citation type="submission" date="2023-12" db="EMBL/GenBank/DDBJ databases">
        <title>Pseudomonas sp. T5W1.</title>
        <authorList>
            <person name="Maltman C."/>
        </authorList>
    </citation>
    <scope>NUCLEOTIDE SEQUENCE [LARGE SCALE GENOMIC DNA]</scope>
    <source>
        <strain evidence="1 2">T5W1</strain>
    </source>
</reference>
<evidence type="ECO:0000313" key="2">
    <source>
        <dbReference type="Proteomes" id="UP001292571"/>
    </source>
</evidence>
<protein>
    <recommendedName>
        <fullName evidence="3">DUF2188 domain-containing protein</fullName>
    </recommendedName>
</protein>
<dbReference type="Proteomes" id="UP001292571">
    <property type="component" value="Unassembled WGS sequence"/>
</dbReference>
<keyword evidence="2" id="KW-1185">Reference proteome</keyword>
<gene>
    <name evidence="1" type="ORF">SOP97_09900</name>
</gene>
<proteinExistence type="predicted"/>
<dbReference type="RefSeq" id="WP_322949090.1">
    <property type="nucleotide sequence ID" value="NZ_JAYEET010000034.1"/>
</dbReference>
<evidence type="ECO:0008006" key="3">
    <source>
        <dbReference type="Google" id="ProtNLM"/>
    </source>
</evidence>
<name>A0ABU5P973_9PSED</name>
<evidence type="ECO:0000313" key="1">
    <source>
        <dbReference type="EMBL" id="MEA1606123.1"/>
    </source>
</evidence>
<sequence>MPVEIRCRYTTGTYVATVKGQKKTASNTISARQAADAMATKLGLDPAHLVEQTRDLIDNKGAVIFSHPGEPA</sequence>
<dbReference type="EMBL" id="JAYEET010000034">
    <property type="protein sequence ID" value="MEA1606123.1"/>
    <property type="molecule type" value="Genomic_DNA"/>
</dbReference>
<accession>A0ABU5P973</accession>